<dbReference type="AlphaFoldDB" id="A0A2T6BL57"/>
<comment type="caution">
    <text evidence="3">The sequence shown here is derived from an EMBL/GenBank/DDBJ whole genome shotgun (WGS) entry which is preliminary data.</text>
</comment>
<keyword evidence="1" id="KW-1133">Transmembrane helix</keyword>
<keyword evidence="2" id="KW-0732">Signal</keyword>
<evidence type="ECO:0000256" key="2">
    <source>
        <dbReference type="SAM" id="SignalP"/>
    </source>
</evidence>
<evidence type="ECO:0000313" key="3">
    <source>
        <dbReference type="EMBL" id="PTX56791.1"/>
    </source>
</evidence>
<evidence type="ECO:0000313" key="4">
    <source>
        <dbReference type="Proteomes" id="UP000243978"/>
    </source>
</evidence>
<reference evidence="3 4" key="1">
    <citation type="submission" date="2018-04" db="EMBL/GenBank/DDBJ databases">
        <title>Genomic Encyclopedia of Archaeal and Bacterial Type Strains, Phase II (KMG-II): from individual species to whole genera.</title>
        <authorList>
            <person name="Goeker M."/>
        </authorList>
    </citation>
    <scope>NUCLEOTIDE SEQUENCE [LARGE SCALE GENOMIC DNA]</scope>
    <source>
        <strain evidence="3 4">DSM 100977</strain>
    </source>
</reference>
<keyword evidence="4" id="KW-1185">Reference proteome</keyword>
<organism evidence="3 4">
    <name type="scientific">Litoreibacter ponti</name>
    <dbReference type="NCBI Taxonomy" id="1510457"/>
    <lineage>
        <taxon>Bacteria</taxon>
        <taxon>Pseudomonadati</taxon>
        <taxon>Pseudomonadota</taxon>
        <taxon>Alphaproteobacteria</taxon>
        <taxon>Rhodobacterales</taxon>
        <taxon>Roseobacteraceae</taxon>
        <taxon>Litoreibacter</taxon>
    </lineage>
</organism>
<name>A0A2T6BL57_9RHOB</name>
<feature type="signal peptide" evidence="2">
    <location>
        <begin position="1"/>
        <end position="27"/>
    </location>
</feature>
<keyword evidence="1" id="KW-0472">Membrane</keyword>
<gene>
    <name evidence="3" type="ORF">C8N43_1454</name>
</gene>
<evidence type="ECO:0000256" key="1">
    <source>
        <dbReference type="SAM" id="Phobius"/>
    </source>
</evidence>
<protein>
    <submittedName>
        <fullName evidence="3">Putative secreted protein</fullName>
    </submittedName>
</protein>
<dbReference type="RefSeq" id="WP_146174181.1">
    <property type="nucleotide sequence ID" value="NZ_QBKS01000001.1"/>
</dbReference>
<keyword evidence="1" id="KW-0812">Transmembrane</keyword>
<accession>A0A2T6BL57</accession>
<proteinExistence type="predicted"/>
<feature type="transmembrane region" description="Helical" evidence="1">
    <location>
        <begin position="168"/>
        <end position="187"/>
    </location>
</feature>
<feature type="chain" id="PRO_5015433226" evidence="2">
    <location>
        <begin position="28"/>
        <end position="192"/>
    </location>
</feature>
<dbReference type="EMBL" id="QBKS01000001">
    <property type="protein sequence ID" value="PTX56791.1"/>
    <property type="molecule type" value="Genomic_DNA"/>
</dbReference>
<dbReference type="Proteomes" id="UP000243978">
    <property type="component" value="Unassembled WGS sequence"/>
</dbReference>
<sequence length="192" mass="19397">MTKFTQKIKFAVASVATSLIVASAASASTLANFVAEFDAADDLLRLSGDITSTASTFSQIGFDWDGALDGFDFSSATLVSSNLGGSIGTPVGATSAGSFGVVGIPSAPLTAPVSFDFLVSVSGIDGLFATELIDFVICDVCAPGSLGFENIQDVGTAVAADLEAPSPVPLPAAAWMLLIALGSLFSFKRRGA</sequence>